<dbReference type="EMBL" id="BAAFRS010000304">
    <property type="protein sequence ID" value="GAB1226750.1"/>
    <property type="molecule type" value="Genomic_DNA"/>
</dbReference>
<dbReference type="Gene3D" id="2.30.29.200">
    <property type="match status" value="1"/>
</dbReference>
<dbReference type="InterPro" id="IPR055029">
    <property type="entry name" value="EhRGS-RhoGEF_PH-like"/>
</dbReference>
<sequence length="519" mass="60176">MAATETAILEGWPTLQEVLEDSFMKRLLRCYLSDERSEENLDFLESVGLYESQFDKLTPKVRLEALNFIKDQFLDRNSERQVNLSYQIQQSILKKLSEVTSNAPKDVFNEAKKATEYLLYTEQYTYFINKLNANTIGTGKKDVYSLYLNQFPKTNPQPLYKPTLNKVIETEKKSWNEDEVKRNTESIKSLIESLIQDECNYVGVLTSLSEFSEMMTKKQILGPDVLKELFDHIPVLIQHHQKFISSLQEAKADEKVGEKLNSGLHFLVLYRYYLRHVPKNIAKLCSIGMTDEIEVGRELYPLPVIEEFDKQQKMTKKMSILQMLVYPYFRVRTYQAYVDDFIKMTKKDSQEVKELEVVHSQLAIFQELINTYSDTNKIERISDALKLLFPFSFTSIMPLFEGKNGICGIASLDRFDKTDINQLSMSLNSRKKLTLIVLYRGVVVTDVPVIRKKGNVSNSIDKSFYSFTLIGDIRDFGTEDSTETIYIDVPEIKKRIWFGCENTEEFKSCVEALRTILSN</sequence>
<name>A0ABQ0DV78_9EUKA</name>
<dbReference type="Gene3D" id="1.10.167.10">
    <property type="entry name" value="Regulator of G-protein Signalling 4, domain 2"/>
    <property type="match status" value="1"/>
</dbReference>
<dbReference type="InterPro" id="IPR036305">
    <property type="entry name" value="RGS_sf"/>
</dbReference>
<feature type="domain" description="RGS" evidence="2">
    <location>
        <begin position="14"/>
        <end position="129"/>
    </location>
</feature>
<evidence type="ECO:0000259" key="2">
    <source>
        <dbReference type="PROSITE" id="PS50132"/>
    </source>
</evidence>
<accession>A0ABQ0DV78</accession>
<proteinExistence type="predicted"/>
<dbReference type="Pfam" id="PF00621">
    <property type="entry name" value="RhoGEF"/>
    <property type="match status" value="1"/>
</dbReference>
<protein>
    <recommendedName>
        <fullName evidence="5">Regulator of g protein signaling domain containing protein</fullName>
    </recommendedName>
</protein>
<feature type="domain" description="DH" evidence="1">
    <location>
        <begin position="186"/>
        <end position="375"/>
    </location>
</feature>
<dbReference type="Proteomes" id="UP001628156">
    <property type="component" value="Unassembled WGS sequence"/>
</dbReference>
<dbReference type="SMART" id="SM00325">
    <property type="entry name" value="RhoGEF"/>
    <property type="match status" value="1"/>
</dbReference>
<evidence type="ECO:0008006" key="5">
    <source>
        <dbReference type="Google" id="ProtNLM"/>
    </source>
</evidence>
<dbReference type="InterPro" id="IPR035899">
    <property type="entry name" value="DBL_dom_sf"/>
</dbReference>
<dbReference type="Pfam" id="PF00615">
    <property type="entry name" value="RGS"/>
    <property type="match status" value="1"/>
</dbReference>
<reference evidence="3 4" key="1">
    <citation type="journal article" date="2019" name="PLoS Negl. Trop. Dis.">
        <title>Whole genome sequencing of Entamoeba nuttalli reveals mammalian host-related molecular signatures and a novel octapeptide-repeat surface protein.</title>
        <authorList>
            <person name="Tanaka M."/>
            <person name="Makiuchi T."/>
            <person name="Komiyama T."/>
            <person name="Shiina T."/>
            <person name="Osaki K."/>
            <person name="Tachibana H."/>
        </authorList>
    </citation>
    <scope>NUCLEOTIDE SEQUENCE [LARGE SCALE GENOMIC DNA]</scope>
    <source>
        <strain evidence="3 4">P19-061405</strain>
    </source>
</reference>
<dbReference type="InterPro" id="IPR044926">
    <property type="entry name" value="RGS_subdomain_2"/>
</dbReference>
<gene>
    <name evidence="3" type="ORF">ENUP19_0304G0042</name>
</gene>
<keyword evidence="4" id="KW-1185">Reference proteome</keyword>
<dbReference type="Pfam" id="PF22418">
    <property type="entry name" value="EhRGS-RhoGEF_PH-like"/>
    <property type="match status" value="1"/>
</dbReference>
<dbReference type="SUPFAM" id="SSF48097">
    <property type="entry name" value="Regulator of G-protein signaling, RGS"/>
    <property type="match status" value="1"/>
</dbReference>
<organism evidence="3 4">
    <name type="scientific">Entamoeba nuttalli</name>
    <dbReference type="NCBI Taxonomy" id="412467"/>
    <lineage>
        <taxon>Eukaryota</taxon>
        <taxon>Amoebozoa</taxon>
        <taxon>Evosea</taxon>
        <taxon>Archamoebae</taxon>
        <taxon>Mastigamoebida</taxon>
        <taxon>Entamoebidae</taxon>
        <taxon>Entamoeba</taxon>
    </lineage>
</organism>
<dbReference type="PROSITE" id="PS50010">
    <property type="entry name" value="DH_2"/>
    <property type="match status" value="1"/>
</dbReference>
<evidence type="ECO:0000313" key="4">
    <source>
        <dbReference type="Proteomes" id="UP001628156"/>
    </source>
</evidence>
<dbReference type="InterPro" id="IPR016137">
    <property type="entry name" value="RGS"/>
</dbReference>
<dbReference type="SUPFAM" id="SSF48065">
    <property type="entry name" value="DBL homology domain (DH-domain)"/>
    <property type="match status" value="1"/>
</dbReference>
<dbReference type="Gene3D" id="1.20.900.10">
    <property type="entry name" value="Dbl homology (DH) domain"/>
    <property type="match status" value="1"/>
</dbReference>
<evidence type="ECO:0000313" key="3">
    <source>
        <dbReference type="EMBL" id="GAB1226750.1"/>
    </source>
</evidence>
<comment type="caution">
    <text evidence="3">The sequence shown here is derived from an EMBL/GenBank/DDBJ whole genome shotgun (WGS) entry which is preliminary data.</text>
</comment>
<dbReference type="PROSITE" id="PS50132">
    <property type="entry name" value="RGS"/>
    <property type="match status" value="1"/>
</dbReference>
<evidence type="ECO:0000259" key="1">
    <source>
        <dbReference type="PROSITE" id="PS50010"/>
    </source>
</evidence>
<dbReference type="InterPro" id="IPR000219">
    <property type="entry name" value="DH_dom"/>
</dbReference>
<dbReference type="SMART" id="SM00315">
    <property type="entry name" value="RGS"/>
    <property type="match status" value="1"/>
</dbReference>